<organism evidence="2 3">
    <name type="scientific">Adiantum capillus-veneris</name>
    <name type="common">Maidenhair fern</name>
    <dbReference type="NCBI Taxonomy" id="13818"/>
    <lineage>
        <taxon>Eukaryota</taxon>
        <taxon>Viridiplantae</taxon>
        <taxon>Streptophyta</taxon>
        <taxon>Embryophyta</taxon>
        <taxon>Tracheophyta</taxon>
        <taxon>Polypodiopsida</taxon>
        <taxon>Polypodiidae</taxon>
        <taxon>Polypodiales</taxon>
        <taxon>Pteridineae</taxon>
        <taxon>Pteridaceae</taxon>
        <taxon>Vittarioideae</taxon>
        <taxon>Adiantum</taxon>
    </lineage>
</organism>
<keyword evidence="3" id="KW-1185">Reference proteome</keyword>
<protein>
    <recommendedName>
        <fullName evidence="4">Secreted protein</fullName>
    </recommendedName>
</protein>
<reference evidence="2" key="1">
    <citation type="submission" date="2021-01" db="EMBL/GenBank/DDBJ databases">
        <title>Adiantum capillus-veneris genome.</title>
        <authorList>
            <person name="Fang Y."/>
            <person name="Liao Q."/>
        </authorList>
    </citation>
    <scope>NUCLEOTIDE SEQUENCE</scope>
    <source>
        <strain evidence="2">H3</strain>
        <tissue evidence="2">Leaf</tissue>
    </source>
</reference>
<evidence type="ECO:0008006" key="4">
    <source>
        <dbReference type="Google" id="ProtNLM"/>
    </source>
</evidence>
<feature type="signal peptide" evidence="1">
    <location>
        <begin position="1"/>
        <end position="19"/>
    </location>
</feature>
<comment type="caution">
    <text evidence="2">The sequence shown here is derived from an EMBL/GenBank/DDBJ whole genome shotgun (WGS) entry which is preliminary data.</text>
</comment>
<dbReference type="EMBL" id="JABFUD020000013">
    <property type="protein sequence ID" value="KAI5071942.1"/>
    <property type="molecule type" value="Genomic_DNA"/>
</dbReference>
<accession>A0A9D4UQF4</accession>
<feature type="chain" id="PRO_5039302313" description="Secreted protein" evidence="1">
    <location>
        <begin position="20"/>
        <end position="161"/>
    </location>
</feature>
<dbReference type="AlphaFoldDB" id="A0A9D4UQF4"/>
<proteinExistence type="predicted"/>
<name>A0A9D4UQF4_ADICA</name>
<evidence type="ECO:0000256" key="1">
    <source>
        <dbReference type="SAM" id="SignalP"/>
    </source>
</evidence>
<evidence type="ECO:0000313" key="3">
    <source>
        <dbReference type="Proteomes" id="UP000886520"/>
    </source>
</evidence>
<sequence length="161" mass="16906">MSLLVAFAALPSGIPSCTCSLLHTLAWDQPSNPFSALLQLLSTSIMAPPFSCGLQGSLSNYIQILTATLSRLCFTCRSQHPSNGGLPLPFQPSGPSPACRGPFVACSPLILFPNTTSRLLSPQMILHLPEAVHAILNTPPAHGRAPLLAPGLQPCTTLPCL</sequence>
<keyword evidence="1" id="KW-0732">Signal</keyword>
<gene>
    <name evidence="2" type="ORF">GOP47_0014193</name>
</gene>
<dbReference type="Proteomes" id="UP000886520">
    <property type="component" value="Chromosome 13"/>
</dbReference>
<evidence type="ECO:0000313" key="2">
    <source>
        <dbReference type="EMBL" id="KAI5071942.1"/>
    </source>
</evidence>